<evidence type="ECO:0000313" key="3">
    <source>
        <dbReference type="Proteomes" id="UP000001302"/>
    </source>
</evidence>
<sequence length="45" mass="5068">MWYFAWALGLGFAALVGILNAMWFELKRTRQADGTESAPILGQEH</sequence>
<name>E0THD3_PARBH</name>
<dbReference type="STRING" id="314260.PB2503_13439"/>
<dbReference type="InterPro" id="IPR011724">
    <property type="entry name" value="Cyd_oper_YbgT"/>
</dbReference>
<reference evidence="3" key="1">
    <citation type="submission" date="2010-08" db="EMBL/GenBank/DDBJ databases">
        <title>Genome sequence of Parvularcula bermudensis HTCC2503.</title>
        <authorList>
            <person name="Kang D.-M."/>
            <person name="Oh H.-M."/>
            <person name="Cho J.-C."/>
        </authorList>
    </citation>
    <scope>NUCLEOTIDE SEQUENCE [LARGE SCALE GENOMIC DNA]</scope>
    <source>
        <strain evidence="3">ATCC BAA-594 / HTCC2503 / KCTC 12087</strain>
    </source>
</reference>
<dbReference type="EMBL" id="CP002156">
    <property type="protein sequence ID" value="ADM10725.1"/>
    <property type="molecule type" value="Genomic_DNA"/>
</dbReference>
<feature type="transmembrane region" description="Helical" evidence="1">
    <location>
        <begin position="6"/>
        <end position="24"/>
    </location>
</feature>
<keyword evidence="1" id="KW-0812">Transmembrane</keyword>
<dbReference type="NCBIfam" id="TIGR02106">
    <property type="entry name" value="cyd_oper_ybgT"/>
    <property type="match status" value="1"/>
</dbReference>
<reference evidence="2 3" key="2">
    <citation type="journal article" date="2011" name="J. Bacteriol.">
        <title>Complete genome sequence of strain HTCC2503T of Parvularcula bermudensis, the type species of the order "Parvularculales" in the class Alphaproteobacteria.</title>
        <authorList>
            <person name="Oh H.M."/>
            <person name="Kang I."/>
            <person name="Vergin K.L."/>
            <person name="Kang D."/>
            <person name="Rhee K.H."/>
            <person name="Giovannoni S.J."/>
            <person name="Cho J.C."/>
        </authorList>
    </citation>
    <scope>NUCLEOTIDE SEQUENCE [LARGE SCALE GENOMIC DNA]</scope>
    <source>
        <strain evidence="3">ATCC BAA-594 / HTCC2503 / KCTC 12087</strain>
    </source>
</reference>
<dbReference type="KEGG" id="pbr:PB2503_13439"/>
<keyword evidence="3" id="KW-1185">Reference proteome</keyword>
<dbReference type="Proteomes" id="UP000001302">
    <property type="component" value="Chromosome"/>
</dbReference>
<accession>E0THD3</accession>
<dbReference type="HOGENOM" id="CLU_207013_3_1_5"/>
<evidence type="ECO:0008006" key="4">
    <source>
        <dbReference type="Google" id="ProtNLM"/>
    </source>
</evidence>
<dbReference type="Pfam" id="PF08173">
    <property type="entry name" value="YbgT_YccB"/>
    <property type="match status" value="1"/>
</dbReference>
<organism evidence="2 3">
    <name type="scientific">Parvularcula bermudensis (strain ATCC BAA-594 / HTCC2503 / KCTC 12087)</name>
    <dbReference type="NCBI Taxonomy" id="314260"/>
    <lineage>
        <taxon>Bacteria</taxon>
        <taxon>Pseudomonadati</taxon>
        <taxon>Pseudomonadota</taxon>
        <taxon>Alphaproteobacteria</taxon>
        <taxon>Parvularculales</taxon>
        <taxon>Parvularculaceae</taxon>
        <taxon>Parvularcula</taxon>
    </lineage>
</organism>
<evidence type="ECO:0000256" key="1">
    <source>
        <dbReference type="SAM" id="Phobius"/>
    </source>
</evidence>
<keyword evidence="1" id="KW-0472">Membrane</keyword>
<keyword evidence="1" id="KW-1133">Transmembrane helix</keyword>
<protein>
    <recommendedName>
        <fullName evidence="4">Cyd operon protein YbgT</fullName>
    </recommendedName>
</protein>
<dbReference type="InterPro" id="IPR012994">
    <property type="entry name" value="YbgT_YccB"/>
</dbReference>
<proteinExistence type="predicted"/>
<dbReference type="RefSeq" id="WP_013301699.1">
    <property type="nucleotide sequence ID" value="NC_014414.1"/>
</dbReference>
<evidence type="ECO:0000313" key="2">
    <source>
        <dbReference type="EMBL" id="ADM10725.1"/>
    </source>
</evidence>
<dbReference type="eggNOG" id="COG4890">
    <property type="taxonomic scope" value="Bacteria"/>
</dbReference>
<dbReference type="AlphaFoldDB" id="E0THD3"/>
<gene>
    <name evidence="2" type="ordered locus">PB2503_13439</name>
</gene>